<feature type="domain" description="AB hydrolase-1" evidence="1">
    <location>
        <begin position="32"/>
        <end position="228"/>
    </location>
</feature>
<dbReference type="AlphaFoldDB" id="W0ADS2"/>
<proteinExistence type="predicted"/>
<dbReference type="InterPro" id="IPR029058">
    <property type="entry name" value="AB_hydrolase_fold"/>
</dbReference>
<dbReference type="PATRIC" id="fig|1123269.5.peg.2688"/>
<organism evidence="2 3">
    <name type="scientific">Sphingomonas sanxanigenens DSM 19645 = NX02</name>
    <dbReference type="NCBI Taxonomy" id="1123269"/>
    <lineage>
        <taxon>Bacteria</taxon>
        <taxon>Pseudomonadati</taxon>
        <taxon>Pseudomonadota</taxon>
        <taxon>Alphaproteobacteria</taxon>
        <taxon>Sphingomonadales</taxon>
        <taxon>Sphingomonadaceae</taxon>
        <taxon>Sphingomonas</taxon>
    </lineage>
</organism>
<dbReference type="Proteomes" id="UP000018851">
    <property type="component" value="Chromosome"/>
</dbReference>
<dbReference type="RefSeq" id="WP_025292655.1">
    <property type="nucleotide sequence ID" value="NZ_CP006644.1"/>
</dbReference>
<gene>
    <name evidence="2" type="ORF">NX02_13800</name>
</gene>
<dbReference type="HOGENOM" id="CLU_020336_50_2_5"/>
<accession>W0ADS2</accession>
<dbReference type="PANTHER" id="PTHR43798">
    <property type="entry name" value="MONOACYLGLYCEROL LIPASE"/>
    <property type="match status" value="1"/>
</dbReference>
<sequence>MLPSVNLLAGERRGYVPGPCGQVHYRDLGTGPVIALVHQAPWGSIQYRRAAPELAAAGYRVIVPDLPGHGMSDPPADGASVELYADTVAAVIDALGLGPVAIAGHHGGALVAARVAAAYPDKVRALAADNMPYYTAEQRAARAASLKDLQEIKADGSHFTDRWALVRRIADPTWSDETVHVGIVAYFANGPCKEDGHRAAPAYDLECDLDRILCPTLILASHKDPLFPMGRELVARRPGWTYAEYPGGAGMVFERAPEWAAPILTFLKGVPE</sequence>
<dbReference type="InterPro" id="IPR050266">
    <property type="entry name" value="AB_hydrolase_sf"/>
</dbReference>
<reference evidence="2 3" key="1">
    <citation type="submission" date="2013-07" db="EMBL/GenBank/DDBJ databases">
        <title>Completed genome of Sphingomonas sanxanigenens NX02.</title>
        <authorList>
            <person name="Ma T."/>
            <person name="Huang H."/>
            <person name="Wu M."/>
            <person name="Li X."/>
            <person name="Li G."/>
        </authorList>
    </citation>
    <scope>NUCLEOTIDE SEQUENCE [LARGE SCALE GENOMIC DNA]</scope>
    <source>
        <strain evidence="2 3">NX02</strain>
    </source>
</reference>
<protein>
    <recommendedName>
        <fullName evidence="1">AB hydrolase-1 domain-containing protein</fullName>
    </recommendedName>
</protein>
<dbReference type="GO" id="GO:0003824">
    <property type="term" value="F:catalytic activity"/>
    <property type="evidence" value="ECO:0007669"/>
    <property type="project" value="InterPro"/>
</dbReference>
<dbReference type="SUPFAM" id="SSF53474">
    <property type="entry name" value="alpha/beta-Hydrolases"/>
    <property type="match status" value="1"/>
</dbReference>
<evidence type="ECO:0000313" key="3">
    <source>
        <dbReference type="Proteomes" id="UP000018851"/>
    </source>
</evidence>
<dbReference type="InterPro" id="IPR000639">
    <property type="entry name" value="Epox_hydrolase-like"/>
</dbReference>
<dbReference type="PRINTS" id="PR00111">
    <property type="entry name" value="ABHYDROLASE"/>
</dbReference>
<dbReference type="InterPro" id="IPR000073">
    <property type="entry name" value="AB_hydrolase_1"/>
</dbReference>
<name>W0ADS2_9SPHN</name>
<dbReference type="PANTHER" id="PTHR43798:SF33">
    <property type="entry name" value="HYDROLASE, PUTATIVE (AFU_ORTHOLOGUE AFUA_2G14860)-RELATED"/>
    <property type="match status" value="1"/>
</dbReference>
<keyword evidence="3" id="KW-1185">Reference proteome</keyword>
<dbReference type="GO" id="GO:0016020">
    <property type="term" value="C:membrane"/>
    <property type="evidence" value="ECO:0007669"/>
    <property type="project" value="TreeGrafter"/>
</dbReference>
<dbReference type="PRINTS" id="PR00412">
    <property type="entry name" value="EPOXHYDRLASE"/>
</dbReference>
<dbReference type="OrthoDB" id="7618865at2"/>
<dbReference type="STRING" id="1123269.NX02_13800"/>
<evidence type="ECO:0000259" key="1">
    <source>
        <dbReference type="Pfam" id="PF00561"/>
    </source>
</evidence>
<dbReference type="EMBL" id="CP006644">
    <property type="protein sequence ID" value="AHE54453.1"/>
    <property type="molecule type" value="Genomic_DNA"/>
</dbReference>
<dbReference type="eggNOG" id="COG0596">
    <property type="taxonomic scope" value="Bacteria"/>
</dbReference>
<dbReference type="Gene3D" id="3.40.50.1820">
    <property type="entry name" value="alpha/beta hydrolase"/>
    <property type="match status" value="1"/>
</dbReference>
<evidence type="ECO:0000313" key="2">
    <source>
        <dbReference type="EMBL" id="AHE54453.1"/>
    </source>
</evidence>
<dbReference type="KEGG" id="ssan:NX02_13800"/>
<dbReference type="Pfam" id="PF00561">
    <property type="entry name" value="Abhydrolase_1"/>
    <property type="match status" value="1"/>
</dbReference>